<dbReference type="SUPFAM" id="SSF51735">
    <property type="entry name" value="NAD(P)-binding Rossmann-fold domains"/>
    <property type="match status" value="1"/>
</dbReference>
<dbReference type="Gene3D" id="3.30.1780.10">
    <property type="entry name" value="ornithine cyclodeaminase, domain 1"/>
    <property type="match status" value="1"/>
</dbReference>
<proteinExistence type="predicted"/>
<dbReference type="RefSeq" id="WP_272752176.1">
    <property type="nucleotide sequence ID" value="NZ_JAQQLF010000013.1"/>
</dbReference>
<sequence>MHAINHHAAPLVLTADAIRPHLPQLPVRQVLLQLFTALGQGQAVQPPQTLTLFPGDTGDVITYQGVLASQQLFGAKLSPYIVTGGKPLVTAWTSLFSMQTGQPLLFCDASLLTVERTAGTTALAIEQLARPDSQQLALIGCGAVGQAHLRHVLALRPWTRIRVFAPGLAADSALQAQLLAMDARIELASSAENAAADADVVMLCTSSGSPVLDVAALRRPALITSISTNVAQAHEIAPALLSQLDVYCDHRASTPSRAGDMVLAARDHQWQADAIRGDLAELVTGHCPRPDYQRHVFFRSIGMGLQDIAIAHALLQRVQQGG</sequence>
<dbReference type="InterPro" id="IPR036291">
    <property type="entry name" value="NAD(P)-bd_dom_sf"/>
</dbReference>
<dbReference type="Pfam" id="PF02423">
    <property type="entry name" value="OCD_Mu_crystall"/>
    <property type="match status" value="1"/>
</dbReference>
<gene>
    <name evidence="1" type="ORF">PQU95_11660</name>
</gene>
<evidence type="ECO:0000313" key="1">
    <source>
        <dbReference type="EMBL" id="MDC7717868.1"/>
    </source>
</evidence>
<dbReference type="PIRSF" id="PIRSF001439">
    <property type="entry name" value="CryM"/>
    <property type="match status" value="1"/>
</dbReference>
<accession>A0ABT5IZ84</accession>
<dbReference type="InterPro" id="IPR003462">
    <property type="entry name" value="ODC_Mu_crystall"/>
</dbReference>
<dbReference type="InterPro" id="IPR023401">
    <property type="entry name" value="ODC_N"/>
</dbReference>
<organism evidence="1 2">
    <name type="scientific">Vogesella aquatica</name>
    <dbReference type="NCBI Taxonomy" id="2984206"/>
    <lineage>
        <taxon>Bacteria</taxon>
        <taxon>Pseudomonadati</taxon>
        <taxon>Pseudomonadota</taxon>
        <taxon>Betaproteobacteria</taxon>
        <taxon>Neisseriales</taxon>
        <taxon>Chromobacteriaceae</taxon>
        <taxon>Vogesella</taxon>
    </lineage>
</organism>
<name>A0ABT5IZ84_9NEIS</name>
<comment type="caution">
    <text evidence="1">The sequence shown here is derived from an EMBL/GenBank/DDBJ whole genome shotgun (WGS) entry which is preliminary data.</text>
</comment>
<dbReference type="EMBL" id="JAQQLF010000013">
    <property type="protein sequence ID" value="MDC7717868.1"/>
    <property type="molecule type" value="Genomic_DNA"/>
</dbReference>
<evidence type="ECO:0000313" key="2">
    <source>
        <dbReference type="Proteomes" id="UP001219956"/>
    </source>
</evidence>
<dbReference type="Gene3D" id="3.40.50.720">
    <property type="entry name" value="NAD(P)-binding Rossmann-like Domain"/>
    <property type="match status" value="1"/>
</dbReference>
<dbReference type="PANTHER" id="PTHR13812">
    <property type="entry name" value="KETIMINE REDUCTASE MU-CRYSTALLIN"/>
    <property type="match status" value="1"/>
</dbReference>
<dbReference type="PANTHER" id="PTHR13812:SF19">
    <property type="entry name" value="KETIMINE REDUCTASE MU-CRYSTALLIN"/>
    <property type="match status" value="1"/>
</dbReference>
<reference evidence="1 2" key="1">
    <citation type="submission" date="2023-01" db="EMBL/GenBank/DDBJ databases">
        <title>Novel species of the genus Vogesella isolated from rivers.</title>
        <authorList>
            <person name="Lu H."/>
        </authorList>
    </citation>
    <scope>NUCLEOTIDE SEQUENCE [LARGE SCALE GENOMIC DNA]</scope>
    <source>
        <strain evidence="1 2">DC21W</strain>
    </source>
</reference>
<protein>
    <submittedName>
        <fullName evidence="1">Ornithine cyclodeaminase family protein</fullName>
    </submittedName>
</protein>
<dbReference type="Proteomes" id="UP001219956">
    <property type="component" value="Unassembled WGS sequence"/>
</dbReference>
<keyword evidence="2" id="KW-1185">Reference proteome</keyword>